<evidence type="ECO:0000313" key="4">
    <source>
        <dbReference type="Proteomes" id="UP001150266"/>
    </source>
</evidence>
<feature type="domain" description="AMP-dependent synthetase/ligase" evidence="2">
    <location>
        <begin position="12"/>
        <end position="178"/>
    </location>
</feature>
<comment type="caution">
    <text evidence="3">The sequence shown here is derived from an EMBL/GenBank/DDBJ whole genome shotgun (WGS) entry which is preliminary data.</text>
</comment>
<dbReference type="InterPro" id="IPR000873">
    <property type="entry name" value="AMP-dep_synth/lig_dom"/>
</dbReference>
<dbReference type="Proteomes" id="UP001150266">
    <property type="component" value="Unassembled WGS sequence"/>
</dbReference>
<reference evidence="3" key="1">
    <citation type="submission" date="2022-08" db="EMBL/GenBank/DDBJ databases">
        <title>A Global Phylogenomic Analysis of the Shiitake Genus Lentinula.</title>
        <authorList>
            <consortium name="DOE Joint Genome Institute"/>
            <person name="Sierra-Patev S."/>
            <person name="Min B."/>
            <person name="Naranjo-Ortiz M."/>
            <person name="Looney B."/>
            <person name="Konkel Z."/>
            <person name="Slot J.C."/>
            <person name="Sakamoto Y."/>
            <person name="Steenwyk J.L."/>
            <person name="Rokas A."/>
            <person name="Carro J."/>
            <person name="Camarero S."/>
            <person name="Ferreira P."/>
            <person name="Molpeceres G."/>
            <person name="Ruiz-Duenas F.J."/>
            <person name="Serrano A."/>
            <person name="Henrissat B."/>
            <person name="Drula E."/>
            <person name="Hughes K.W."/>
            <person name="Mata J.L."/>
            <person name="Ishikawa N.K."/>
            <person name="Vargas-Isla R."/>
            <person name="Ushijima S."/>
            <person name="Smith C.A."/>
            <person name="Ahrendt S."/>
            <person name="Andreopoulos W."/>
            <person name="He G."/>
            <person name="Labutti K."/>
            <person name="Lipzen A."/>
            <person name="Ng V."/>
            <person name="Riley R."/>
            <person name="Sandor L."/>
            <person name="Barry K."/>
            <person name="Martinez A.T."/>
            <person name="Xiao Y."/>
            <person name="Gibbons J.G."/>
            <person name="Terashima K."/>
            <person name="Grigoriev I.V."/>
            <person name="Hibbett D.S."/>
        </authorList>
    </citation>
    <scope>NUCLEOTIDE SEQUENCE</scope>
    <source>
        <strain evidence="3">JLM2183</strain>
    </source>
</reference>
<dbReference type="Pfam" id="PF00501">
    <property type="entry name" value="AMP-binding"/>
    <property type="match status" value="1"/>
</dbReference>
<dbReference type="EMBL" id="JAOTPV010000015">
    <property type="protein sequence ID" value="KAJ4474858.1"/>
    <property type="molecule type" value="Genomic_DNA"/>
</dbReference>
<dbReference type="SUPFAM" id="SSF56801">
    <property type="entry name" value="Acetyl-CoA synthetase-like"/>
    <property type="match status" value="1"/>
</dbReference>
<name>A0A9W9A5E7_9AGAR</name>
<dbReference type="PANTHER" id="PTHR43201">
    <property type="entry name" value="ACYL-COA SYNTHETASE"/>
    <property type="match status" value="1"/>
</dbReference>
<dbReference type="InterPro" id="IPR042099">
    <property type="entry name" value="ANL_N_sf"/>
</dbReference>
<protein>
    <recommendedName>
        <fullName evidence="2">AMP-dependent synthetase/ligase domain-containing protein</fullName>
    </recommendedName>
</protein>
<accession>A0A9W9A5E7</accession>
<dbReference type="AlphaFoldDB" id="A0A9W9A5E7"/>
<gene>
    <name evidence="3" type="ORF">J3R30DRAFT_617678</name>
</gene>
<evidence type="ECO:0000256" key="1">
    <source>
        <dbReference type="ARBA" id="ARBA00006432"/>
    </source>
</evidence>
<dbReference type="GO" id="GO:0031956">
    <property type="term" value="F:medium-chain fatty acid-CoA ligase activity"/>
    <property type="evidence" value="ECO:0007669"/>
    <property type="project" value="TreeGrafter"/>
</dbReference>
<evidence type="ECO:0000259" key="2">
    <source>
        <dbReference type="Pfam" id="PF00501"/>
    </source>
</evidence>
<organism evidence="3 4">
    <name type="scientific">Lentinula aciculospora</name>
    <dbReference type="NCBI Taxonomy" id="153920"/>
    <lineage>
        <taxon>Eukaryota</taxon>
        <taxon>Fungi</taxon>
        <taxon>Dikarya</taxon>
        <taxon>Basidiomycota</taxon>
        <taxon>Agaricomycotina</taxon>
        <taxon>Agaricomycetes</taxon>
        <taxon>Agaricomycetidae</taxon>
        <taxon>Agaricales</taxon>
        <taxon>Marasmiineae</taxon>
        <taxon>Omphalotaceae</taxon>
        <taxon>Lentinula</taxon>
    </lineage>
</organism>
<dbReference type="GO" id="GO:0006631">
    <property type="term" value="P:fatty acid metabolic process"/>
    <property type="evidence" value="ECO:0007669"/>
    <property type="project" value="TreeGrafter"/>
</dbReference>
<evidence type="ECO:0000313" key="3">
    <source>
        <dbReference type="EMBL" id="KAJ4474858.1"/>
    </source>
</evidence>
<dbReference type="PANTHER" id="PTHR43201:SF8">
    <property type="entry name" value="ACYL-COA SYNTHETASE FAMILY MEMBER 3"/>
    <property type="match status" value="1"/>
</dbReference>
<comment type="similarity">
    <text evidence="1">Belongs to the ATP-dependent AMP-binding enzyme family.</text>
</comment>
<sequence>MSLIVPEKTPVVAIVSLSDTITYFITMMSILRANSIAFPISPRNSAHAVAHLISKVGVTLILTGHESSMQDLVREALDIVAISSTLENIPQVSLEPLFEDLFLHDPIDNAEDLPLQRQDPEEILMYIHSSGSTAYPKPIPWTNRRVSELSLIPSFGEQDLCDKILSLHVMPMYHGMGIL</sequence>
<proteinExistence type="inferred from homology"/>
<dbReference type="Gene3D" id="3.40.50.12780">
    <property type="entry name" value="N-terminal domain of ligase-like"/>
    <property type="match status" value="1"/>
</dbReference>
<dbReference type="OrthoDB" id="429813at2759"/>
<keyword evidence="4" id="KW-1185">Reference proteome</keyword>